<dbReference type="EMBL" id="JAUOQO010000109">
    <property type="protein sequence ID" value="MDO6575025.1"/>
    <property type="molecule type" value="Genomic_DNA"/>
</dbReference>
<evidence type="ECO:0000313" key="1">
    <source>
        <dbReference type="EMBL" id="MDO6575025.1"/>
    </source>
</evidence>
<accession>A0AAW7YWA2</accession>
<dbReference type="Proteomes" id="UP001170310">
    <property type="component" value="Unassembled WGS sequence"/>
</dbReference>
<feature type="non-terminal residue" evidence="1">
    <location>
        <position position="66"/>
    </location>
</feature>
<evidence type="ECO:0000313" key="2">
    <source>
        <dbReference type="Proteomes" id="UP001170310"/>
    </source>
</evidence>
<protein>
    <submittedName>
        <fullName evidence="1">Uncharacterized protein</fullName>
    </submittedName>
</protein>
<organism evidence="1 2">
    <name type="scientific">Staphylococcus pasteuri_A</name>
    <dbReference type="NCBI Taxonomy" id="3062664"/>
    <lineage>
        <taxon>Bacteria</taxon>
        <taxon>Bacillati</taxon>
        <taxon>Bacillota</taxon>
        <taxon>Bacilli</taxon>
        <taxon>Bacillales</taxon>
        <taxon>Staphylococcaceae</taxon>
        <taxon>Staphylococcus</taxon>
    </lineage>
</organism>
<dbReference type="RefSeq" id="WP_303521901.1">
    <property type="nucleotide sequence ID" value="NZ_JAUOQO010000109.1"/>
</dbReference>
<comment type="caution">
    <text evidence="1">The sequence shown here is derived from an EMBL/GenBank/DDBJ whole genome shotgun (WGS) entry which is preliminary data.</text>
</comment>
<gene>
    <name evidence="1" type="ORF">Q4528_12995</name>
</gene>
<reference evidence="1" key="1">
    <citation type="submission" date="2023-07" db="EMBL/GenBank/DDBJ databases">
        <title>Genome content predicts the carbon catabolic preferences of heterotrophic bacteria.</title>
        <authorList>
            <person name="Gralka M."/>
        </authorList>
    </citation>
    <scope>NUCLEOTIDE SEQUENCE</scope>
    <source>
        <strain evidence="1">E2R20</strain>
    </source>
</reference>
<dbReference type="AlphaFoldDB" id="A0AAW7YWA2"/>
<sequence>MLELEFITQISQDSAVEFTKSAHFNQALDTLSQLLDSPYLSLSHIYNDKDNHELQLSSCRYHQPTA</sequence>
<proteinExistence type="predicted"/>
<name>A0AAW7YWA2_9STAP</name>
<keyword evidence="2" id="KW-1185">Reference proteome</keyword>